<accession>A0ACC1DGJ1</accession>
<name>A0ACC1DGJ1_9NEOP</name>
<evidence type="ECO:0000313" key="2">
    <source>
        <dbReference type="Proteomes" id="UP000824533"/>
    </source>
</evidence>
<dbReference type="Proteomes" id="UP000824533">
    <property type="component" value="Linkage Group LG02"/>
</dbReference>
<dbReference type="EMBL" id="CM034388">
    <property type="protein sequence ID" value="KAJ0183030.1"/>
    <property type="molecule type" value="Genomic_DNA"/>
</dbReference>
<feature type="non-terminal residue" evidence="1">
    <location>
        <position position="1"/>
    </location>
</feature>
<proteinExistence type="predicted"/>
<protein>
    <submittedName>
        <fullName evidence="1">Uncharacterized protein</fullName>
    </submittedName>
</protein>
<keyword evidence="2" id="KW-1185">Reference proteome</keyword>
<sequence length="53" mass="6041">IINIFVKDGNLNDDVRIYADKHTTYPKSLSSSKINGLDQKRIQYGGKQRTCLN</sequence>
<comment type="caution">
    <text evidence="1">The sequence shown here is derived from an EMBL/GenBank/DDBJ whole genome shotgun (WGS) entry which is preliminary data.</text>
</comment>
<organism evidence="1 2">
    <name type="scientific">Dendrolimus kikuchii</name>
    <dbReference type="NCBI Taxonomy" id="765133"/>
    <lineage>
        <taxon>Eukaryota</taxon>
        <taxon>Metazoa</taxon>
        <taxon>Ecdysozoa</taxon>
        <taxon>Arthropoda</taxon>
        <taxon>Hexapoda</taxon>
        <taxon>Insecta</taxon>
        <taxon>Pterygota</taxon>
        <taxon>Neoptera</taxon>
        <taxon>Endopterygota</taxon>
        <taxon>Lepidoptera</taxon>
        <taxon>Glossata</taxon>
        <taxon>Ditrysia</taxon>
        <taxon>Bombycoidea</taxon>
        <taxon>Lasiocampidae</taxon>
        <taxon>Dendrolimus</taxon>
    </lineage>
</organism>
<gene>
    <name evidence="1" type="ORF">K1T71_001006</name>
</gene>
<feature type="non-terminal residue" evidence="1">
    <location>
        <position position="53"/>
    </location>
</feature>
<reference evidence="1 2" key="1">
    <citation type="journal article" date="2021" name="Front. Genet.">
        <title>Chromosome-Level Genome Assembly Reveals Significant Gene Expansion in the Toll and IMD Signaling Pathways of Dendrolimus kikuchii.</title>
        <authorList>
            <person name="Zhou J."/>
            <person name="Wu P."/>
            <person name="Xiong Z."/>
            <person name="Liu N."/>
            <person name="Zhao N."/>
            <person name="Ji M."/>
            <person name="Qiu Y."/>
            <person name="Yang B."/>
        </authorList>
    </citation>
    <scope>NUCLEOTIDE SEQUENCE [LARGE SCALE GENOMIC DNA]</scope>
    <source>
        <strain evidence="1">Ann1</strain>
    </source>
</reference>
<evidence type="ECO:0000313" key="1">
    <source>
        <dbReference type="EMBL" id="KAJ0183030.1"/>
    </source>
</evidence>